<evidence type="ECO:0000256" key="6">
    <source>
        <dbReference type="SAM" id="SignalP"/>
    </source>
</evidence>
<keyword evidence="9" id="KW-1185">Reference proteome</keyword>
<evidence type="ECO:0000256" key="2">
    <source>
        <dbReference type="ARBA" id="ARBA00022692"/>
    </source>
</evidence>
<dbReference type="Proteomes" id="UP000202922">
    <property type="component" value="Unassembled WGS sequence"/>
</dbReference>
<reference evidence="9" key="1">
    <citation type="submission" date="2017-05" db="EMBL/GenBank/DDBJ databases">
        <authorList>
            <person name="Rodrigo-Torres L."/>
            <person name="Arahal R. D."/>
            <person name="Lucena T."/>
        </authorList>
    </citation>
    <scope>NUCLEOTIDE SEQUENCE [LARGE SCALE GENOMIC DNA]</scope>
    <source>
        <strain evidence="9">CECT 8621</strain>
    </source>
</reference>
<feature type="domain" description="Translocation and assembly module TamB C-terminal" evidence="7">
    <location>
        <begin position="1072"/>
        <end position="1419"/>
    </location>
</feature>
<keyword evidence="3" id="KW-1133">Transmembrane helix</keyword>
<comment type="subcellular location">
    <subcellularLocation>
        <location evidence="1">Membrane</location>
        <topology evidence="1">Single-pass membrane protein</topology>
    </subcellularLocation>
</comment>
<dbReference type="GO" id="GO:0005886">
    <property type="term" value="C:plasma membrane"/>
    <property type="evidence" value="ECO:0007669"/>
    <property type="project" value="InterPro"/>
</dbReference>
<proteinExistence type="predicted"/>
<keyword evidence="2" id="KW-0812">Transmembrane</keyword>
<dbReference type="InterPro" id="IPR007452">
    <property type="entry name" value="TamB_C"/>
</dbReference>
<dbReference type="OrthoDB" id="7784409at2"/>
<evidence type="ECO:0000256" key="3">
    <source>
        <dbReference type="ARBA" id="ARBA00022989"/>
    </source>
</evidence>
<organism evidence="8 9">
    <name type="scientific">Actibacterium lipolyticum</name>
    <dbReference type="NCBI Taxonomy" id="1524263"/>
    <lineage>
        <taxon>Bacteria</taxon>
        <taxon>Pseudomonadati</taxon>
        <taxon>Pseudomonadota</taxon>
        <taxon>Alphaproteobacteria</taxon>
        <taxon>Rhodobacterales</taxon>
        <taxon>Roseobacteraceae</taxon>
        <taxon>Actibacterium</taxon>
    </lineage>
</organism>
<evidence type="ECO:0000256" key="1">
    <source>
        <dbReference type="ARBA" id="ARBA00004167"/>
    </source>
</evidence>
<feature type="region of interest" description="Disordered" evidence="5">
    <location>
        <begin position="1167"/>
        <end position="1188"/>
    </location>
</feature>
<dbReference type="GO" id="GO:0009306">
    <property type="term" value="P:protein secretion"/>
    <property type="evidence" value="ECO:0007669"/>
    <property type="project" value="InterPro"/>
</dbReference>
<dbReference type="PANTHER" id="PTHR36985">
    <property type="entry name" value="TRANSLOCATION AND ASSEMBLY MODULE SUBUNIT TAMB"/>
    <property type="match status" value="1"/>
</dbReference>
<dbReference type="EMBL" id="FXYE01000001">
    <property type="protein sequence ID" value="SMX30702.1"/>
    <property type="molecule type" value="Genomic_DNA"/>
</dbReference>
<dbReference type="Pfam" id="PF04357">
    <property type="entry name" value="TamB"/>
    <property type="match status" value="1"/>
</dbReference>
<dbReference type="PANTHER" id="PTHR36985:SF1">
    <property type="entry name" value="TRANSLOCATION AND ASSEMBLY MODULE SUBUNIT TAMB"/>
    <property type="match status" value="1"/>
</dbReference>
<keyword evidence="4" id="KW-0472">Membrane</keyword>
<evidence type="ECO:0000313" key="8">
    <source>
        <dbReference type="EMBL" id="SMX30702.1"/>
    </source>
</evidence>
<evidence type="ECO:0000256" key="4">
    <source>
        <dbReference type="ARBA" id="ARBA00023136"/>
    </source>
</evidence>
<protein>
    <submittedName>
        <fullName evidence="8">Translocation and assembly module TamB</fullName>
    </submittedName>
</protein>
<accession>A0A238JLA2</accession>
<feature type="signal peptide" evidence="6">
    <location>
        <begin position="1"/>
        <end position="19"/>
    </location>
</feature>
<keyword evidence="6" id="KW-0732">Signal</keyword>
<evidence type="ECO:0000259" key="7">
    <source>
        <dbReference type="Pfam" id="PF04357"/>
    </source>
</evidence>
<evidence type="ECO:0000256" key="5">
    <source>
        <dbReference type="SAM" id="MobiDB-lite"/>
    </source>
</evidence>
<feature type="chain" id="PRO_5011991706" evidence="6">
    <location>
        <begin position="20"/>
        <end position="1419"/>
    </location>
</feature>
<evidence type="ECO:0000313" key="9">
    <source>
        <dbReference type="Proteomes" id="UP000202922"/>
    </source>
</evidence>
<name>A0A238JLA2_9RHOB</name>
<sequence>MRFVFALLFLVLSAIPTFAQDDAAGDRGVLQAFLEDNLSGAGRTIRIVGFEGALSARATVEELTIADDDGVWLTLRGVVLDWSRAALLRGRLEVTELSADEIIIPRAPKSESVTAEDAEATPFQLPDLPVSVNIETIKAAKVDVGAALFGEAAVFALEGSVNLAGGEGHAKLDVVRTDGEAGTFALDASYANETDVLKLDLGLSEGPGGFISTLISLPGSPAIELSVKGDAPLSDFTADIVLSSDGEERLAGQISQTATENGEGAAPDRQFSGDLGGDIAPLFAPALQPFFGPKMRLKFTGERSADGRLDLEEFSLSAAALALEGSLVVAADGLPERFDLEGTIAGDGDVVLPLSGPETIVRSAQITARFDANEGEAWAASAVVEGFGRDGLTLSNATLSGTGTIRRSLPRQVTAAVQIVADGIAHQDTALATALGDALRGTAALNWTEGEPLNLTGFDLSGAGLSLTARGEVDGYGGGYPVNGNLRLVSDDIARFSGLAGRPISGTAEMALVGEGTLLGGAFDIALDATTTDLTVGVEQVDPLLAGESQLALLAQRDETGTELKKFTIANDALNADANGTLNGLAGALFVQASLNEIAPLAPGLSGPARMNTNVKWQKDQPLSLERLFVEGAGATAIGSGTVDLADERLPAVGDLKLTVVDLAPFSELARRPLGGSVRADVSGRGAIKGDAFDVTARATTTDLVTGIEQADALLGGATNVTLIAQRDGGVTVLEQFTASSNAFNATAQGTLTNDDGGVQISAQLVDLAPVAPGLAGPASLDTMLNWTKDSPLRIDDLILKGAGALVSGGGSLDLNDEDLPAAGSVEVSVENLAVFSRLAGRSLRGSLQASATGSAKIKGDDFDLQLDATGRNLAAGLGDLDQLIGGQSGLSLQASRADGRITVSALSLETGQITAQVSGGVGDSETLNFNARLANLGLLVPEFPGPVTASGTATAVGSDWQLALNATGPGGTTARVAGRVAGDGKTMNLSTDGTAPLGLANSFIAPRSVQGTVGYDLRINGKPGLDALSGTIATSGARFSAPTLGVAIRDLNADIGLAGGRASVQVRGDVVGGGRVVVTGPVSLTAPFDSDLEIRLNNVSLSDPELYQSSVRGDLRLSGPLASGGQIRGTLELGETEVQVPSTIGGVSGAIPDGLVHVNDKAAAKATRDRAGLSPTAGTESEAGASGGLGLNVTVKAPSQIFVRGRGLDAELGGQLRVTGTTSDVIPIGRFDLVRGRLDILGKRLDLTEGQIRLQGAFDPYIRLVAETQADDVTIQIVTEGPVSEPEVSFLSQPELPQDEVLARLLFGQGIDNLSPLQAAQLASAVATLAGRGGGGIVSKLRESFGLDDLDVTSDAEGTTAVRAGKYISDNIYTDVTVDSEGKSEINLNLDVSSSFTVKGGLGSDGDTSVGVFWERDY</sequence>
<dbReference type="RefSeq" id="WP_093965134.1">
    <property type="nucleotide sequence ID" value="NZ_FXYE01000001.1"/>
</dbReference>
<gene>
    <name evidence="8" type="primary">tamB</name>
    <name evidence="8" type="ORF">COL8621_00063</name>
</gene>